<evidence type="ECO:0000256" key="5">
    <source>
        <dbReference type="RuleBase" id="RU003832"/>
    </source>
</evidence>
<feature type="domain" description="Fucosyltransferase C-terminal" evidence="6">
    <location>
        <begin position="10"/>
        <end position="128"/>
    </location>
</feature>
<dbReference type="Proteomes" id="UP000467840">
    <property type="component" value="Chromosome 10"/>
</dbReference>
<evidence type="ECO:0000313" key="8">
    <source>
        <dbReference type="Proteomes" id="UP000467840"/>
    </source>
</evidence>
<comment type="similarity">
    <text evidence="2 5">Belongs to the glycosyltransferase 10 family.</text>
</comment>
<keyword evidence="3 5" id="KW-0328">Glycosyltransferase</keyword>
<keyword evidence="5" id="KW-0472">Membrane</keyword>
<keyword evidence="8" id="KW-1185">Reference proteome</keyword>
<dbReference type="Pfam" id="PF00852">
    <property type="entry name" value="Glyco_transf_10"/>
    <property type="match status" value="1"/>
</dbReference>
<comment type="subcellular location">
    <subcellularLocation>
        <location evidence="5">Golgi apparatus</location>
        <location evidence="5">Golgi stack membrane</location>
        <topology evidence="5">Single-pass type II membrane protein</topology>
    </subcellularLocation>
</comment>
<evidence type="ECO:0000259" key="6">
    <source>
        <dbReference type="Pfam" id="PF00852"/>
    </source>
</evidence>
<reference evidence="7 8" key="1">
    <citation type="journal article" date="2020" name="Mol. Plant">
        <title>The Chromosome-Based Rubber Tree Genome Provides New Insights into Spurge Genome Evolution and Rubber Biosynthesis.</title>
        <authorList>
            <person name="Liu J."/>
            <person name="Shi C."/>
            <person name="Shi C.C."/>
            <person name="Li W."/>
            <person name="Zhang Q.J."/>
            <person name="Zhang Y."/>
            <person name="Li K."/>
            <person name="Lu H.F."/>
            <person name="Shi C."/>
            <person name="Zhu S.T."/>
            <person name="Xiao Z.Y."/>
            <person name="Nan H."/>
            <person name="Yue Y."/>
            <person name="Zhu X.G."/>
            <person name="Wu Y."/>
            <person name="Hong X.N."/>
            <person name="Fan G.Y."/>
            <person name="Tong Y."/>
            <person name="Zhang D."/>
            <person name="Mao C.L."/>
            <person name="Liu Y.L."/>
            <person name="Hao S.J."/>
            <person name="Liu W.Q."/>
            <person name="Lv M.Q."/>
            <person name="Zhang H.B."/>
            <person name="Liu Y."/>
            <person name="Hu-Tang G.R."/>
            <person name="Wang J.P."/>
            <person name="Wang J.H."/>
            <person name="Sun Y.H."/>
            <person name="Ni S.B."/>
            <person name="Chen W.B."/>
            <person name="Zhang X.C."/>
            <person name="Jiao Y.N."/>
            <person name="Eichler E.E."/>
            <person name="Li G.H."/>
            <person name="Liu X."/>
            <person name="Gao L.Z."/>
        </authorList>
    </citation>
    <scope>NUCLEOTIDE SEQUENCE [LARGE SCALE GENOMIC DNA]</scope>
    <source>
        <strain evidence="8">cv. GT1</strain>
        <tissue evidence="7">Leaf</tissue>
    </source>
</reference>
<comment type="pathway">
    <text evidence="1">Protein modification; protein glycosylation.</text>
</comment>
<dbReference type="PANTHER" id="PTHR11929">
    <property type="entry name" value="ALPHA- 1,3 -FUCOSYLTRANSFERASE"/>
    <property type="match status" value="1"/>
</dbReference>
<protein>
    <recommendedName>
        <fullName evidence="5">Fucosyltransferase</fullName>
        <ecNumber evidence="5">2.4.1.-</ecNumber>
    </recommendedName>
</protein>
<dbReference type="AlphaFoldDB" id="A0A6A6NA99"/>
<dbReference type="InterPro" id="IPR038577">
    <property type="entry name" value="GT10-like_C_sf"/>
</dbReference>
<keyword evidence="5" id="KW-0812">Transmembrane</keyword>
<dbReference type="GO" id="GO:0032580">
    <property type="term" value="C:Golgi cisterna membrane"/>
    <property type="evidence" value="ECO:0007669"/>
    <property type="project" value="UniProtKB-SubCell"/>
</dbReference>
<sequence length="252" mass="28690">MDVAAHVDKVETLKRYKFSLAFENSNEEDYVTEKFFQSLVAGTIPVVIGAPNIQDFAPAPGSILHIKELEDVGSVAKSMNYLAENPDAYNRSLRWKYEGPSDSFKALVDMAAVHSSCRLCIHLATMIREKEDIAHGLRNAPASAPEAQRLCIIICKRKRRFEMESIFLRSGNLTLNALESEVLKKFKSMKHVPVWKQERPESIRGDDYKIYRIYPVGMTQRQALYAFKFNGDADFQNHLEINPCAKFEVILV</sequence>
<dbReference type="GO" id="GO:0008417">
    <property type="term" value="F:fucosyltransferase activity"/>
    <property type="evidence" value="ECO:0007669"/>
    <property type="project" value="InterPro"/>
</dbReference>
<proteinExistence type="inferred from homology"/>
<evidence type="ECO:0000256" key="4">
    <source>
        <dbReference type="ARBA" id="ARBA00022679"/>
    </source>
</evidence>
<comment type="caution">
    <text evidence="7">The sequence shown here is derived from an EMBL/GenBank/DDBJ whole genome shotgun (WGS) entry which is preliminary data.</text>
</comment>
<evidence type="ECO:0000256" key="2">
    <source>
        <dbReference type="ARBA" id="ARBA00008919"/>
    </source>
</evidence>
<keyword evidence="4 5" id="KW-0808">Transferase</keyword>
<gene>
    <name evidence="7" type="ORF">GH714_034568</name>
</gene>
<dbReference type="EMBL" id="JAAGAX010000003">
    <property type="protein sequence ID" value="KAF2321149.1"/>
    <property type="molecule type" value="Genomic_DNA"/>
</dbReference>
<keyword evidence="5" id="KW-0333">Golgi apparatus</keyword>
<dbReference type="PANTHER" id="PTHR11929:SF220">
    <property type="entry name" value="FUCOSYLTRANSFERASE"/>
    <property type="match status" value="1"/>
</dbReference>
<name>A0A6A6NA99_HEVBR</name>
<dbReference type="InterPro" id="IPR055270">
    <property type="entry name" value="Glyco_tran_10_C"/>
</dbReference>
<dbReference type="UniPathway" id="UPA00378"/>
<organism evidence="7 8">
    <name type="scientific">Hevea brasiliensis</name>
    <name type="common">Para rubber tree</name>
    <name type="synonym">Siphonia brasiliensis</name>
    <dbReference type="NCBI Taxonomy" id="3981"/>
    <lineage>
        <taxon>Eukaryota</taxon>
        <taxon>Viridiplantae</taxon>
        <taxon>Streptophyta</taxon>
        <taxon>Embryophyta</taxon>
        <taxon>Tracheophyta</taxon>
        <taxon>Spermatophyta</taxon>
        <taxon>Magnoliopsida</taxon>
        <taxon>eudicotyledons</taxon>
        <taxon>Gunneridae</taxon>
        <taxon>Pentapetalae</taxon>
        <taxon>rosids</taxon>
        <taxon>fabids</taxon>
        <taxon>Malpighiales</taxon>
        <taxon>Euphorbiaceae</taxon>
        <taxon>Crotonoideae</taxon>
        <taxon>Micrandreae</taxon>
        <taxon>Hevea</taxon>
    </lineage>
</organism>
<dbReference type="SUPFAM" id="SSF53756">
    <property type="entry name" value="UDP-Glycosyltransferase/glycogen phosphorylase"/>
    <property type="match status" value="1"/>
</dbReference>
<accession>A0A6A6NA99</accession>
<dbReference type="InterPro" id="IPR001503">
    <property type="entry name" value="Glyco_trans_10"/>
</dbReference>
<evidence type="ECO:0000313" key="7">
    <source>
        <dbReference type="EMBL" id="KAF2321149.1"/>
    </source>
</evidence>
<evidence type="ECO:0000256" key="1">
    <source>
        <dbReference type="ARBA" id="ARBA00004922"/>
    </source>
</evidence>
<dbReference type="Gene3D" id="3.40.50.11660">
    <property type="entry name" value="Glycosyl transferase family 10, C-terminal domain"/>
    <property type="match status" value="1"/>
</dbReference>
<dbReference type="EC" id="2.4.1.-" evidence="5"/>
<evidence type="ECO:0000256" key="3">
    <source>
        <dbReference type="ARBA" id="ARBA00022676"/>
    </source>
</evidence>